<dbReference type="Proteomes" id="UP000501338">
    <property type="component" value="Plasmid pZF1-cfr"/>
</dbReference>
<feature type="chain" id="PRO_5046758680" description="SGNH hydrolase-type esterase domain-containing protein" evidence="1">
    <location>
        <begin position="21"/>
        <end position="193"/>
    </location>
</feature>
<protein>
    <recommendedName>
        <fullName evidence="4">SGNH hydrolase-type esterase domain-containing protein</fullName>
    </recommendedName>
</protein>
<evidence type="ECO:0000313" key="3">
    <source>
        <dbReference type="Proteomes" id="UP000501338"/>
    </source>
</evidence>
<dbReference type="EMBL" id="CP047341">
    <property type="protein sequence ID" value="QIF92342.1"/>
    <property type="molecule type" value="Genomic_DNA"/>
</dbReference>
<dbReference type="SUPFAM" id="SSF52266">
    <property type="entry name" value="SGNH hydrolase"/>
    <property type="match status" value="1"/>
</dbReference>
<dbReference type="Gene3D" id="3.40.50.1110">
    <property type="entry name" value="SGNH hydrolase"/>
    <property type="match status" value="1"/>
</dbReference>
<feature type="signal peptide" evidence="1">
    <location>
        <begin position="1"/>
        <end position="20"/>
    </location>
</feature>
<keyword evidence="1" id="KW-0732">Signal</keyword>
<organism evidence="2 3">
    <name type="scientific">Proteus terrae subsp. cibarius</name>
    <dbReference type="NCBI Taxonomy" id="626774"/>
    <lineage>
        <taxon>Bacteria</taxon>
        <taxon>Pseudomonadati</taxon>
        <taxon>Pseudomonadota</taxon>
        <taxon>Gammaproteobacteria</taxon>
        <taxon>Enterobacterales</taxon>
        <taxon>Morganellaceae</taxon>
        <taxon>Proteus</taxon>
    </lineage>
</organism>
<accession>A0ABX6JT24</accession>
<evidence type="ECO:0000313" key="2">
    <source>
        <dbReference type="EMBL" id="QIF92342.1"/>
    </source>
</evidence>
<evidence type="ECO:0008006" key="4">
    <source>
        <dbReference type="Google" id="ProtNLM"/>
    </source>
</evidence>
<proteinExistence type="predicted"/>
<dbReference type="InterPro" id="IPR007407">
    <property type="entry name" value="DUF459"/>
</dbReference>
<geneLocation type="plasmid" evidence="3">
    <name>pzf1-cfr</name>
</geneLocation>
<dbReference type="RefSeq" id="WP_050878451.1">
    <property type="nucleotide sequence ID" value="NZ_CP045009.1"/>
</dbReference>
<keyword evidence="2" id="KW-0614">Plasmid</keyword>
<keyword evidence="3" id="KW-1185">Reference proteome</keyword>
<gene>
    <name evidence="2" type="ORF">GTH23_20075</name>
</gene>
<dbReference type="Pfam" id="PF04311">
    <property type="entry name" value="DUF459"/>
    <property type="match status" value="1"/>
</dbReference>
<sequence length="193" mass="20966">MIFKKTFSVGLLLISFSVSAKVLVIGDSLAYPIAESLKKILPTDGYFLENTGLNKQLSFNWSEYIQTLNLKKYSNVIISLGANDGITKKEIDNYQQKAVNVIKIIQAGNDGALVTWVLPPVLKDCKKENAVSNVRGALNLACNASGITCFDPSVVIGSEFAMSVNGIPVRTKDGIHYTQRGADLIVNELLGIK</sequence>
<evidence type="ECO:0000256" key="1">
    <source>
        <dbReference type="SAM" id="SignalP"/>
    </source>
</evidence>
<reference evidence="2 3" key="1">
    <citation type="submission" date="2020-01" db="EMBL/GenBank/DDBJ databases">
        <title>The genomic epidemiology of tigecycline resistance gene tet(X) variants in a swine farm in China.</title>
        <authorList>
            <person name="Peng K."/>
            <person name="Li R."/>
        </authorList>
    </citation>
    <scope>NUCLEOTIDE SEQUENCE [LARGE SCALE GENOMIC DNA]</scope>
    <source>
        <strain evidence="2 3">ZF1</strain>
        <plasmid evidence="3">pzf1-cfr</plasmid>
    </source>
</reference>
<dbReference type="InterPro" id="IPR036514">
    <property type="entry name" value="SGNH_hydro_sf"/>
</dbReference>
<name>A0ABX6JT24_9GAMM</name>